<dbReference type="PANTHER" id="PTHR19920">
    <property type="entry name" value="WD40 PROTEIN CIAO1"/>
    <property type="match status" value="1"/>
</dbReference>
<comment type="caution">
    <text evidence="3">The sequence shown here is derived from an EMBL/GenBank/DDBJ whole genome shotgun (WGS) entry which is preliminary data.</text>
</comment>
<dbReference type="SMART" id="SM00320">
    <property type="entry name" value="WD40"/>
    <property type="match status" value="4"/>
</dbReference>
<dbReference type="FunFam" id="2.130.10.10:FF:001434">
    <property type="entry name" value="Uncharacterized protein"/>
    <property type="match status" value="1"/>
</dbReference>
<keyword evidence="2" id="KW-0175">Coiled coil</keyword>
<gene>
    <name evidence="3" type="ORF">PPRIM_AZ9-3.1.T0440010</name>
</gene>
<accession>A0A8S1LX81</accession>
<evidence type="ECO:0000256" key="1">
    <source>
        <dbReference type="PROSITE-ProRule" id="PRU00221"/>
    </source>
</evidence>
<sequence>MFQVYNIEEQDTGSIEWNLKQKWIPLQQKDTQLAIKALITLKSHIQKQMIAFIESSLKYIQDLDNQVQELQLKSKQIGQLVYELPFQVHNNPNKLNILLKEQLVDCERIKQLLKNQLQNLINSDIMINCFQTIQQINFNDTITSLNRIFHPHQKQKDGNWICDQHQQQIRYIQLKGENQNKLACENCRQYNKYGQYITIQNMKNKWNEYIIEILNSFNLAQDKLILKSNIIFQQIQSLTIHFQKLIDEINQQLNNQTKLENDQLHQQFQMMQLDWSEFTNNQLIDVAYIYAQKNQIELIEQEFIAKDIQILKMMNQTIGFCNMLEVQFESFLINQNNPLINQISNKDLIEQTNQAVPLNYKLQEQYNIKEEKCLSFAFNSDSNVLVVGCNRFIKVFQFRQGQLTQTQILDNHKDYVRCLYFMNRSNQFISGCNDCKIMIWSCDSNNLWYCQQVLEGHTDYIRAGVIMNNREDLIISGSDDRSIRFWSKKDNQWYCKQILNGHSNEIRSISLNISSTQLISCSTGTEIFLTQYIQNNKQWCIIQIIQTNKCGYSLKFIKDDLFTYQPYDQGFLQIYKRDQENRNFQIIQELKINSKDNRWDFFSQQLIEEKSILLHKYGNTMNIIKINQKNNEFSVMQSIQNSDVYLYGAMTRDGKYLVTWDSDSICIRVRKYQQ</sequence>
<keyword evidence="1" id="KW-0853">WD repeat</keyword>
<evidence type="ECO:0000256" key="2">
    <source>
        <dbReference type="SAM" id="Coils"/>
    </source>
</evidence>
<dbReference type="OMA" id="NDCKIMI"/>
<dbReference type="InterPro" id="IPR001680">
    <property type="entry name" value="WD40_rpt"/>
</dbReference>
<organism evidence="3 4">
    <name type="scientific">Paramecium primaurelia</name>
    <dbReference type="NCBI Taxonomy" id="5886"/>
    <lineage>
        <taxon>Eukaryota</taxon>
        <taxon>Sar</taxon>
        <taxon>Alveolata</taxon>
        <taxon>Ciliophora</taxon>
        <taxon>Intramacronucleata</taxon>
        <taxon>Oligohymenophorea</taxon>
        <taxon>Peniculida</taxon>
        <taxon>Parameciidae</taxon>
        <taxon>Paramecium</taxon>
    </lineage>
</organism>
<dbReference type="PROSITE" id="PS50294">
    <property type="entry name" value="WD_REPEATS_REGION"/>
    <property type="match status" value="1"/>
</dbReference>
<feature type="repeat" description="WD" evidence="1">
    <location>
        <begin position="454"/>
        <end position="487"/>
    </location>
</feature>
<dbReference type="Pfam" id="PF00400">
    <property type="entry name" value="WD40"/>
    <property type="match status" value="3"/>
</dbReference>
<dbReference type="PANTHER" id="PTHR19920:SF0">
    <property type="entry name" value="CYTOSOLIC IRON-SULFUR PROTEIN ASSEMBLY PROTEIN CIAO1-RELATED"/>
    <property type="match status" value="1"/>
</dbReference>
<dbReference type="PROSITE" id="PS50082">
    <property type="entry name" value="WD_REPEATS_2"/>
    <property type="match status" value="2"/>
</dbReference>
<feature type="coiled-coil region" evidence="2">
    <location>
        <begin position="53"/>
        <end position="123"/>
    </location>
</feature>
<dbReference type="GO" id="GO:0097361">
    <property type="term" value="C:cytosolic [4Fe-4S] assembly targeting complex"/>
    <property type="evidence" value="ECO:0007669"/>
    <property type="project" value="TreeGrafter"/>
</dbReference>
<evidence type="ECO:0000313" key="3">
    <source>
        <dbReference type="EMBL" id="CAD8069406.1"/>
    </source>
</evidence>
<dbReference type="AlphaFoldDB" id="A0A8S1LX81"/>
<reference evidence="3" key="1">
    <citation type="submission" date="2021-01" db="EMBL/GenBank/DDBJ databases">
        <authorList>
            <consortium name="Genoscope - CEA"/>
            <person name="William W."/>
        </authorList>
    </citation>
    <scope>NUCLEOTIDE SEQUENCE</scope>
</reference>
<dbReference type="GO" id="GO:0016226">
    <property type="term" value="P:iron-sulfur cluster assembly"/>
    <property type="evidence" value="ECO:0007669"/>
    <property type="project" value="TreeGrafter"/>
</dbReference>
<dbReference type="EMBL" id="CAJJDM010000044">
    <property type="protein sequence ID" value="CAD8069406.1"/>
    <property type="molecule type" value="Genomic_DNA"/>
</dbReference>
<evidence type="ECO:0000313" key="4">
    <source>
        <dbReference type="Proteomes" id="UP000688137"/>
    </source>
</evidence>
<protein>
    <recommendedName>
        <fullName evidence="5">WD domain, G-beta repeat protein</fullName>
    </recommendedName>
</protein>
<feature type="repeat" description="WD" evidence="1">
    <location>
        <begin position="409"/>
        <end position="441"/>
    </location>
</feature>
<name>A0A8S1LX81_PARPR</name>
<keyword evidence="4" id="KW-1185">Reference proteome</keyword>
<proteinExistence type="predicted"/>
<evidence type="ECO:0008006" key="5">
    <source>
        <dbReference type="Google" id="ProtNLM"/>
    </source>
</evidence>
<dbReference type="Proteomes" id="UP000688137">
    <property type="component" value="Unassembled WGS sequence"/>
</dbReference>